<sequence>MPNLTFYVSKELLEQIEDVVELTQDFQSLCVEHLGAEVEKVHIIYISVQSGCGHPIYAELRYRLLASRSPEMMTAFMHKLDQIIQKSLDVTSRIRCFAYPPEQLYAYN</sequence>
<gene>
    <name evidence="1" type="ORF">F936_01053</name>
</gene>
<proteinExistence type="predicted"/>
<evidence type="ECO:0000313" key="2">
    <source>
        <dbReference type="Proteomes" id="UP000013024"/>
    </source>
</evidence>
<reference evidence="1 2" key="1">
    <citation type="submission" date="2013-02" db="EMBL/GenBank/DDBJ databases">
        <title>The Genome Sequence of Acinetobacter calcoaceticus CIP 81.8.</title>
        <authorList>
            <consortium name="The Broad Institute Genome Sequencing Platform"/>
            <consortium name="The Broad Institute Genome Sequencing Center for Infectious Disease"/>
            <person name="Cerqueira G."/>
            <person name="Feldgarden M."/>
            <person name="Courvalin P."/>
            <person name="Perichon B."/>
            <person name="Grillot-Courvalin C."/>
            <person name="Clermont D."/>
            <person name="Rocha E."/>
            <person name="Yoon E.-J."/>
            <person name="Nemec A."/>
            <person name="Walker B."/>
            <person name="Young S.K."/>
            <person name="Zeng Q."/>
            <person name="Gargeya S."/>
            <person name="Fitzgerald M."/>
            <person name="Haas B."/>
            <person name="Abouelleil A."/>
            <person name="Alvarado L."/>
            <person name="Arachchi H.M."/>
            <person name="Berlin A.M."/>
            <person name="Chapman S.B."/>
            <person name="Dewar J."/>
            <person name="Goldberg J."/>
            <person name="Griggs A."/>
            <person name="Gujja S."/>
            <person name="Hansen M."/>
            <person name="Howarth C."/>
            <person name="Imamovic A."/>
            <person name="Larimer J."/>
            <person name="McCowan C."/>
            <person name="Murphy C."/>
            <person name="Neiman D."/>
            <person name="Pearson M."/>
            <person name="Priest M."/>
            <person name="Roberts A."/>
            <person name="Saif S."/>
            <person name="Shea T."/>
            <person name="Sisk P."/>
            <person name="Sykes S."/>
            <person name="Wortman J."/>
            <person name="Nusbaum C."/>
            <person name="Birren B."/>
        </authorList>
    </citation>
    <scope>NUCLEOTIDE SEQUENCE [LARGE SCALE GENOMIC DNA]</scope>
    <source>
        <strain evidence="1 2">CIP 81.8</strain>
    </source>
</reference>
<protein>
    <recommendedName>
        <fullName evidence="3">5-carboxymethyl-2-hydroxymuconate isomerase</fullName>
    </recommendedName>
</protein>
<evidence type="ECO:0008006" key="3">
    <source>
        <dbReference type="Google" id="ProtNLM"/>
    </source>
</evidence>
<dbReference type="GeneID" id="92920561"/>
<accession>A0ABN0K8Y2</accession>
<comment type="caution">
    <text evidence="1">The sequence shown here is derived from an EMBL/GenBank/DDBJ whole genome shotgun (WGS) entry which is preliminary data.</text>
</comment>
<dbReference type="Proteomes" id="UP000013024">
    <property type="component" value="Unassembled WGS sequence"/>
</dbReference>
<dbReference type="EMBL" id="APQI01000003">
    <property type="protein sequence ID" value="ENW00480.1"/>
    <property type="molecule type" value="Genomic_DNA"/>
</dbReference>
<evidence type="ECO:0000313" key="1">
    <source>
        <dbReference type="EMBL" id="ENW00480.1"/>
    </source>
</evidence>
<organism evidence="1 2">
    <name type="scientific">Acinetobacter calcoaceticus DSM 30006 = CIP 81.8</name>
    <dbReference type="NCBI Taxonomy" id="981331"/>
    <lineage>
        <taxon>Bacteria</taxon>
        <taxon>Pseudomonadati</taxon>
        <taxon>Pseudomonadota</taxon>
        <taxon>Gammaproteobacteria</taxon>
        <taxon>Moraxellales</taxon>
        <taxon>Moraxellaceae</taxon>
        <taxon>Acinetobacter</taxon>
        <taxon>Acinetobacter calcoaceticus/baumannii complex</taxon>
    </lineage>
</organism>
<dbReference type="RefSeq" id="WP_005045708.1">
    <property type="nucleotide sequence ID" value="NZ_KB849780.1"/>
</dbReference>
<name>A0ABN0K8Y2_ACICA</name>
<keyword evidence="2" id="KW-1185">Reference proteome</keyword>